<dbReference type="STRING" id="1182541.W9YDU7"/>
<feature type="compositionally biased region" description="Polar residues" evidence="1">
    <location>
        <begin position="17"/>
        <end position="30"/>
    </location>
</feature>
<feature type="compositionally biased region" description="Polar residues" evidence="1">
    <location>
        <begin position="537"/>
        <end position="547"/>
    </location>
</feature>
<feature type="region of interest" description="Disordered" evidence="1">
    <location>
        <begin position="1"/>
        <end position="189"/>
    </location>
</feature>
<dbReference type="PANTHER" id="PTHR22949:SF0">
    <property type="entry name" value="RE27538P"/>
    <property type="match status" value="1"/>
</dbReference>
<dbReference type="PANTHER" id="PTHR22949">
    <property type="entry name" value="WHITE COLLAR 2 PROTEIN WC2"/>
    <property type="match status" value="1"/>
</dbReference>
<reference evidence="3 4" key="1">
    <citation type="submission" date="2013-03" db="EMBL/GenBank/DDBJ databases">
        <title>The Genome Sequence of Capronia coronata CBS 617.96.</title>
        <authorList>
            <consortium name="The Broad Institute Genomics Platform"/>
            <person name="Cuomo C."/>
            <person name="de Hoog S."/>
            <person name="Gorbushina A."/>
            <person name="Walker B."/>
            <person name="Young S.K."/>
            <person name="Zeng Q."/>
            <person name="Gargeya S."/>
            <person name="Fitzgerald M."/>
            <person name="Haas B."/>
            <person name="Abouelleil A."/>
            <person name="Allen A.W."/>
            <person name="Alvarado L."/>
            <person name="Arachchi H.M."/>
            <person name="Berlin A.M."/>
            <person name="Chapman S.B."/>
            <person name="Gainer-Dewar J."/>
            <person name="Goldberg J."/>
            <person name="Griggs A."/>
            <person name="Gujja S."/>
            <person name="Hansen M."/>
            <person name="Howarth C."/>
            <person name="Imamovic A."/>
            <person name="Ireland A."/>
            <person name="Larimer J."/>
            <person name="McCowan C."/>
            <person name="Murphy C."/>
            <person name="Pearson M."/>
            <person name="Poon T.W."/>
            <person name="Priest M."/>
            <person name="Roberts A."/>
            <person name="Saif S."/>
            <person name="Shea T."/>
            <person name="Sisk P."/>
            <person name="Sykes S."/>
            <person name="Wortman J."/>
            <person name="Nusbaum C."/>
            <person name="Birren B."/>
        </authorList>
    </citation>
    <scope>NUCLEOTIDE SEQUENCE [LARGE SCALE GENOMIC DNA]</scope>
    <source>
        <strain evidence="3 4">CBS 617.96</strain>
    </source>
</reference>
<feature type="domain" description="DUF8032" evidence="2">
    <location>
        <begin position="465"/>
        <end position="511"/>
    </location>
</feature>
<feature type="compositionally biased region" description="Low complexity" evidence="1">
    <location>
        <begin position="315"/>
        <end position="324"/>
    </location>
</feature>
<feature type="compositionally biased region" description="Low complexity" evidence="1">
    <location>
        <begin position="124"/>
        <end position="169"/>
    </location>
</feature>
<feature type="compositionally biased region" description="Low complexity" evidence="1">
    <location>
        <begin position="634"/>
        <end position="648"/>
    </location>
</feature>
<feature type="region of interest" description="Disordered" evidence="1">
    <location>
        <begin position="417"/>
        <end position="451"/>
    </location>
</feature>
<accession>W9YDU7</accession>
<feature type="domain" description="DUF8032" evidence="2">
    <location>
        <begin position="198"/>
        <end position="292"/>
    </location>
</feature>
<sequence length="648" mass="70997">MAATATMQRPYPPIYHTPQSNSPASVTSPQSHDHGRPMYPQPGSQLSQPLYGYPQYQSMNQVHQPAYGGHHAQTQQHQLNSQPMLPYQSTAPQLSQSQVAPHHSTISSSPRLKSEPNQAYQQTPQSRPGLLPQQQQQQPQQHQTPASQNVGLSQQQPSSQQQSQQQQQPPGIPPGSNAAPGPIPATTPLVVRQDGNGVQWIAFEYSRDRVKMEYTIRCDVESVDANSLSQEFKSENCVYPRACVPKELYKGNRLAYETDCNQVGWALAELNPCLRGKRGLIQRAVDSWRNSNQDPRLRSRRVRRQAKMNNRSKMTASPTGPAPGSTGGVPTGLPGPNSMAAPSTRPPGSLTGAPTQIQHHPQEVPPTGPDNVGAYNTAPQAYRSNPTSQHMASPNDIRQSHVFSGYPNYPAVPTSLAPSMAPTMQGGLQHLVRPGGPAAMASKEQEEEENALFGDLPEGKRRKFILVEDTQKNARVRVKVTLDQIEMSEIPDSYRKQNSVYPRAYYPVQMQAAAESSRGDRFVEEGDEVDGGVPTLGKTSVSIQTSDGEAEVDVPQISRSKRGREQKINELGHRMAWGQGRVFSGRPIFLARALDAYRGKQRSALLAAGSEPSTIPAHLEIRPGKRRWVERTKPAATQALTPPTAASD</sequence>
<dbReference type="Pfam" id="PF26087">
    <property type="entry name" value="DUF8032"/>
    <property type="match status" value="2"/>
</dbReference>
<feature type="compositionally biased region" description="Polar residues" evidence="1">
    <location>
        <begin position="377"/>
        <end position="392"/>
    </location>
</feature>
<organism evidence="3 4">
    <name type="scientific">Capronia coronata CBS 617.96</name>
    <dbReference type="NCBI Taxonomy" id="1182541"/>
    <lineage>
        <taxon>Eukaryota</taxon>
        <taxon>Fungi</taxon>
        <taxon>Dikarya</taxon>
        <taxon>Ascomycota</taxon>
        <taxon>Pezizomycotina</taxon>
        <taxon>Eurotiomycetes</taxon>
        <taxon>Chaetothyriomycetidae</taxon>
        <taxon>Chaetothyriales</taxon>
        <taxon>Herpotrichiellaceae</taxon>
        <taxon>Capronia</taxon>
    </lineage>
</organism>
<dbReference type="Proteomes" id="UP000019484">
    <property type="component" value="Unassembled WGS sequence"/>
</dbReference>
<dbReference type="eggNOG" id="ENOG502QY0U">
    <property type="taxonomic scope" value="Eukaryota"/>
</dbReference>
<feature type="compositionally biased region" description="Polar residues" evidence="1">
    <location>
        <begin position="72"/>
        <end position="123"/>
    </location>
</feature>
<keyword evidence="4" id="KW-1185">Reference proteome</keyword>
<feature type="region of interest" description="Disordered" evidence="1">
    <location>
        <begin position="625"/>
        <end position="648"/>
    </location>
</feature>
<feature type="region of interest" description="Disordered" evidence="1">
    <location>
        <begin position="526"/>
        <end position="554"/>
    </location>
</feature>
<comment type="caution">
    <text evidence="3">The sequence shown here is derived from an EMBL/GenBank/DDBJ whole genome shotgun (WGS) entry which is preliminary data.</text>
</comment>
<proteinExistence type="predicted"/>
<dbReference type="HOGENOM" id="CLU_014950_0_0_1"/>
<evidence type="ECO:0000259" key="2">
    <source>
        <dbReference type="Pfam" id="PF26087"/>
    </source>
</evidence>
<evidence type="ECO:0000256" key="1">
    <source>
        <dbReference type="SAM" id="MobiDB-lite"/>
    </source>
</evidence>
<protein>
    <recommendedName>
        <fullName evidence="2">DUF8032 domain-containing protein</fullName>
    </recommendedName>
</protein>
<feature type="region of interest" description="Disordered" evidence="1">
    <location>
        <begin position="291"/>
        <end position="404"/>
    </location>
</feature>
<name>W9YDU7_9EURO</name>
<gene>
    <name evidence="3" type="ORF">A1O1_04159</name>
</gene>
<evidence type="ECO:0000313" key="3">
    <source>
        <dbReference type="EMBL" id="EXJ91052.1"/>
    </source>
</evidence>
<dbReference type="OrthoDB" id="5599902at2759"/>
<dbReference type="RefSeq" id="XP_007723246.1">
    <property type="nucleotide sequence ID" value="XM_007725056.1"/>
</dbReference>
<dbReference type="GeneID" id="19159045"/>
<dbReference type="EMBL" id="AMWN01000003">
    <property type="protein sequence ID" value="EXJ91052.1"/>
    <property type="molecule type" value="Genomic_DNA"/>
</dbReference>
<evidence type="ECO:0000313" key="4">
    <source>
        <dbReference type="Proteomes" id="UP000019484"/>
    </source>
</evidence>
<dbReference type="InterPro" id="IPR058345">
    <property type="entry name" value="DUF8032"/>
</dbReference>
<dbReference type="AlphaFoldDB" id="W9YDU7"/>